<dbReference type="InterPro" id="IPR043504">
    <property type="entry name" value="Peptidase_S1_PA_chymotrypsin"/>
</dbReference>
<dbReference type="InterPro" id="IPR009003">
    <property type="entry name" value="Peptidase_S1_PA"/>
</dbReference>
<dbReference type="InterPro" id="IPR001314">
    <property type="entry name" value="Peptidase_S1A"/>
</dbReference>
<dbReference type="PROSITE" id="PS50240">
    <property type="entry name" value="TRYPSIN_DOM"/>
    <property type="match status" value="2"/>
</dbReference>
<evidence type="ECO:0000313" key="11">
    <source>
        <dbReference type="EnsemblMetazoa" id="AFAF016731-PA"/>
    </source>
</evidence>
<dbReference type="VEuPathDB" id="VectorBase:AFAF016731"/>
<dbReference type="SUPFAM" id="SSF50494">
    <property type="entry name" value="Trypsin-like serine proteases"/>
    <property type="match status" value="2"/>
</dbReference>
<organism evidence="11 12">
    <name type="scientific">Anopheles farauti</name>
    <dbReference type="NCBI Taxonomy" id="69004"/>
    <lineage>
        <taxon>Eukaryota</taxon>
        <taxon>Metazoa</taxon>
        <taxon>Ecdysozoa</taxon>
        <taxon>Arthropoda</taxon>
        <taxon>Hexapoda</taxon>
        <taxon>Insecta</taxon>
        <taxon>Pterygota</taxon>
        <taxon>Neoptera</taxon>
        <taxon>Endopterygota</taxon>
        <taxon>Diptera</taxon>
        <taxon>Nematocera</taxon>
        <taxon>Culicoidea</taxon>
        <taxon>Culicidae</taxon>
        <taxon>Anophelinae</taxon>
        <taxon>Anopheles</taxon>
    </lineage>
</organism>
<dbReference type="GO" id="GO:0006508">
    <property type="term" value="P:proteolysis"/>
    <property type="evidence" value="ECO:0007669"/>
    <property type="project" value="InterPro"/>
</dbReference>
<dbReference type="SMART" id="SM00020">
    <property type="entry name" value="Tryp_SPc"/>
    <property type="match status" value="2"/>
</dbReference>
<keyword evidence="3" id="KW-0399">Innate immunity</keyword>
<comment type="subcellular location">
    <subcellularLocation>
        <location evidence="1">Secreted</location>
    </subcellularLocation>
</comment>
<evidence type="ECO:0000259" key="10">
    <source>
        <dbReference type="PROSITE" id="PS50240"/>
    </source>
</evidence>
<keyword evidence="12" id="KW-1185">Reference proteome</keyword>
<dbReference type="AlphaFoldDB" id="A0A182QTU2"/>
<dbReference type="STRING" id="69004.A0A182QTU2"/>
<keyword evidence="4 9" id="KW-0732">Signal</keyword>
<evidence type="ECO:0000256" key="1">
    <source>
        <dbReference type="ARBA" id="ARBA00004613"/>
    </source>
</evidence>
<dbReference type="Gene3D" id="2.40.10.10">
    <property type="entry name" value="Trypsin-like serine proteases"/>
    <property type="match status" value="2"/>
</dbReference>
<dbReference type="PRINTS" id="PR00722">
    <property type="entry name" value="CHYMOTRYPSIN"/>
</dbReference>
<keyword evidence="5" id="KW-0391">Immunity</keyword>
<evidence type="ECO:0000256" key="4">
    <source>
        <dbReference type="ARBA" id="ARBA00022729"/>
    </source>
</evidence>
<dbReference type="FunFam" id="2.40.10.10:FF:000068">
    <property type="entry name" value="transmembrane protease serine 2"/>
    <property type="match status" value="1"/>
</dbReference>
<feature type="signal peptide" evidence="9">
    <location>
        <begin position="1"/>
        <end position="30"/>
    </location>
</feature>
<feature type="domain" description="Peptidase S1" evidence="10">
    <location>
        <begin position="51"/>
        <end position="303"/>
    </location>
</feature>
<dbReference type="InterPro" id="IPR051487">
    <property type="entry name" value="Ser/Thr_Proteases_Immune/Dev"/>
</dbReference>
<dbReference type="Pfam" id="PF00089">
    <property type="entry name" value="Trypsin"/>
    <property type="match status" value="2"/>
</dbReference>
<dbReference type="InterPro" id="IPR001254">
    <property type="entry name" value="Trypsin_dom"/>
</dbReference>
<evidence type="ECO:0000256" key="3">
    <source>
        <dbReference type="ARBA" id="ARBA00022588"/>
    </source>
</evidence>
<dbReference type="PANTHER" id="PTHR24256">
    <property type="entry name" value="TRYPTASE-RELATED"/>
    <property type="match status" value="1"/>
</dbReference>
<keyword evidence="6" id="KW-1015">Disulfide bond</keyword>
<evidence type="ECO:0000256" key="7">
    <source>
        <dbReference type="ARBA" id="ARBA00023180"/>
    </source>
</evidence>
<dbReference type="EMBL" id="AXCN02000435">
    <property type="status" value="NOT_ANNOTATED_CDS"/>
    <property type="molecule type" value="Genomic_DNA"/>
</dbReference>
<dbReference type="FunFam" id="2.40.10.10:FF:000028">
    <property type="entry name" value="Serine protease easter"/>
    <property type="match status" value="1"/>
</dbReference>
<dbReference type="InterPro" id="IPR018114">
    <property type="entry name" value="TRYPSIN_HIS"/>
</dbReference>
<comment type="similarity">
    <text evidence="8">Belongs to the peptidase S1 family. CLIP subfamily.</text>
</comment>
<feature type="chain" id="PRO_5008133296" description="Peptidase S1 domain-containing protein" evidence="9">
    <location>
        <begin position="31"/>
        <end position="579"/>
    </location>
</feature>
<evidence type="ECO:0000256" key="5">
    <source>
        <dbReference type="ARBA" id="ARBA00022859"/>
    </source>
</evidence>
<keyword evidence="2" id="KW-0964">Secreted</keyword>
<dbReference type="Proteomes" id="UP000075886">
    <property type="component" value="Unassembled WGS sequence"/>
</dbReference>
<dbReference type="EnsemblMetazoa" id="AFAF016731-RA">
    <property type="protein sequence ID" value="AFAF016731-PA"/>
    <property type="gene ID" value="AFAF016731"/>
</dbReference>
<evidence type="ECO:0000313" key="12">
    <source>
        <dbReference type="Proteomes" id="UP000075886"/>
    </source>
</evidence>
<dbReference type="GO" id="GO:0004252">
    <property type="term" value="F:serine-type endopeptidase activity"/>
    <property type="evidence" value="ECO:0007669"/>
    <property type="project" value="InterPro"/>
</dbReference>
<reference evidence="12" key="1">
    <citation type="submission" date="2014-01" db="EMBL/GenBank/DDBJ databases">
        <title>The Genome Sequence of Anopheles farauti FAR1 (V2).</title>
        <authorList>
            <consortium name="The Broad Institute Genomics Platform"/>
            <person name="Neafsey D.E."/>
            <person name="Besansky N."/>
            <person name="Howell P."/>
            <person name="Walton C."/>
            <person name="Young S.K."/>
            <person name="Zeng Q."/>
            <person name="Gargeya S."/>
            <person name="Fitzgerald M."/>
            <person name="Haas B."/>
            <person name="Abouelleil A."/>
            <person name="Allen A.W."/>
            <person name="Alvarado L."/>
            <person name="Arachchi H.M."/>
            <person name="Berlin A.M."/>
            <person name="Chapman S.B."/>
            <person name="Gainer-Dewar J."/>
            <person name="Goldberg J."/>
            <person name="Griggs A."/>
            <person name="Gujja S."/>
            <person name="Hansen M."/>
            <person name="Howarth C."/>
            <person name="Imamovic A."/>
            <person name="Ireland A."/>
            <person name="Larimer J."/>
            <person name="McCowan C."/>
            <person name="Murphy C."/>
            <person name="Pearson M."/>
            <person name="Poon T.W."/>
            <person name="Priest M."/>
            <person name="Roberts A."/>
            <person name="Saif S."/>
            <person name="Shea T."/>
            <person name="Sisk P."/>
            <person name="Sykes S."/>
            <person name="Wortman J."/>
            <person name="Nusbaum C."/>
            <person name="Birren B."/>
        </authorList>
    </citation>
    <scope>NUCLEOTIDE SEQUENCE [LARGE SCALE GENOMIC DNA]</scope>
    <source>
        <strain evidence="12">FAR1</strain>
    </source>
</reference>
<feature type="domain" description="Peptidase S1" evidence="10">
    <location>
        <begin position="304"/>
        <end position="579"/>
    </location>
</feature>
<keyword evidence="7" id="KW-0325">Glycoprotein</keyword>
<evidence type="ECO:0000256" key="9">
    <source>
        <dbReference type="SAM" id="SignalP"/>
    </source>
</evidence>
<evidence type="ECO:0000256" key="8">
    <source>
        <dbReference type="ARBA" id="ARBA00024195"/>
    </source>
</evidence>
<protein>
    <recommendedName>
        <fullName evidence="10">Peptidase S1 domain-containing protein</fullName>
    </recommendedName>
</protein>
<dbReference type="PROSITE" id="PS00134">
    <property type="entry name" value="TRYPSIN_HIS"/>
    <property type="match status" value="1"/>
</dbReference>
<proteinExistence type="inferred from homology"/>
<sequence length="579" mass="64458">MGKVISECWGIPVRVMVLLLLLPLPAIVQQRTDAATLPACGVRRLSPMGLLTKGVKVEPGDWPWHVALFSRGPANKHEYKCGGSIISENFAVSAAHCFVETNPEKYFLKAGAYQLYNESDPYIVKYNLYEIILHPLYDQRRFSNDIALMRPDRVISFESNVISPICVWGSQQQSTINVLVQSGIAVGFGFNEHQQISETLQQASMNVVERQQCISQLPERDRFLAEDAGKICAIGTISGANVCSGDSGGGLYFAKDGVWYLRGIVSAASRKDLDTGDSTCNSALPATFTDVANYNVWIDANQQIVDERNLLKLEDCGAALHSDVQDESNKPVFNQYPWNALLEFQQPNKSLLQLVCSGVLVHPRYVLTVGHCVDGIFSSYKLKSVRLGEYNIRTTEDSDPKVPGVTTTHQSIEVVQIIFHPNFNRPLYSNNFALLKLKYNADTSKPNIAPICLPSMDDYKESSLTVSGWKRNKFVFPKVERDAMNLTAPDLCREAYRKIGVSLPASADVLCAVQKTRPSGQCQNYATGSPLQYIKWVDKVPRYFLAGMMMFNFPHCRQDGSEMFMNLANAGGWMKSTIL</sequence>
<accession>A0A182QTU2</accession>
<evidence type="ECO:0000256" key="6">
    <source>
        <dbReference type="ARBA" id="ARBA00023157"/>
    </source>
</evidence>
<name>A0A182QTU2_9DIPT</name>
<dbReference type="GO" id="GO:0045087">
    <property type="term" value="P:innate immune response"/>
    <property type="evidence" value="ECO:0007669"/>
    <property type="project" value="UniProtKB-KW"/>
</dbReference>
<dbReference type="GO" id="GO:0005576">
    <property type="term" value="C:extracellular region"/>
    <property type="evidence" value="ECO:0007669"/>
    <property type="project" value="UniProtKB-SubCell"/>
</dbReference>
<dbReference type="CDD" id="cd00190">
    <property type="entry name" value="Tryp_SPc"/>
    <property type="match status" value="1"/>
</dbReference>
<evidence type="ECO:0000256" key="2">
    <source>
        <dbReference type="ARBA" id="ARBA00022525"/>
    </source>
</evidence>
<reference evidence="11" key="2">
    <citation type="submission" date="2020-05" db="UniProtKB">
        <authorList>
            <consortium name="EnsemblMetazoa"/>
        </authorList>
    </citation>
    <scope>IDENTIFICATION</scope>
    <source>
        <strain evidence="11">FAR1</strain>
    </source>
</reference>